<proteinExistence type="predicted"/>
<evidence type="ECO:0000259" key="2">
    <source>
        <dbReference type="Pfam" id="PF07589"/>
    </source>
</evidence>
<keyword evidence="4" id="KW-1185">Reference proteome</keyword>
<dbReference type="InterPro" id="IPR013424">
    <property type="entry name" value="Ice-binding_C"/>
</dbReference>
<dbReference type="EMBL" id="FWXY01000003">
    <property type="protein sequence ID" value="SMC50104.1"/>
    <property type="molecule type" value="Genomic_DNA"/>
</dbReference>
<dbReference type="Proteomes" id="UP000192418">
    <property type="component" value="Unassembled WGS sequence"/>
</dbReference>
<dbReference type="AlphaFoldDB" id="A0A1W1ZNZ3"/>
<feature type="chain" id="PRO_5012213029" evidence="1">
    <location>
        <begin position="23"/>
        <end position="217"/>
    </location>
</feature>
<evidence type="ECO:0000313" key="4">
    <source>
        <dbReference type="Proteomes" id="UP000192418"/>
    </source>
</evidence>
<organism evidence="3 4">
    <name type="scientific">Desulfocicer vacuolatum DSM 3385</name>
    <dbReference type="NCBI Taxonomy" id="1121400"/>
    <lineage>
        <taxon>Bacteria</taxon>
        <taxon>Pseudomonadati</taxon>
        <taxon>Thermodesulfobacteriota</taxon>
        <taxon>Desulfobacteria</taxon>
        <taxon>Desulfobacterales</taxon>
        <taxon>Desulfobacteraceae</taxon>
        <taxon>Desulfocicer</taxon>
    </lineage>
</organism>
<evidence type="ECO:0000313" key="3">
    <source>
        <dbReference type="EMBL" id="SMC50104.1"/>
    </source>
</evidence>
<keyword evidence="1" id="KW-0732">Signal</keyword>
<evidence type="ECO:0000256" key="1">
    <source>
        <dbReference type="SAM" id="SignalP"/>
    </source>
</evidence>
<gene>
    <name evidence="3" type="ORF">SAMN02746065_10370</name>
</gene>
<feature type="signal peptide" evidence="1">
    <location>
        <begin position="1"/>
        <end position="22"/>
    </location>
</feature>
<dbReference type="RefSeq" id="WP_084067048.1">
    <property type="nucleotide sequence ID" value="NZ_FWXY01000003.1"/>
</dbReference>
<dbReference type="NCBIfam" id="TIGR02595">
    <property type="entry name" value="PEP_CTERM"/>
    <property type="match status" value="1"/>
</dbReference>
<dbReference type="Pfam" id="PF07589">
    <property type="entry name" value="PEP-CTERM"/>
    <property type="match status" value="1"/>
</dbReference>
<name>A0A1W1ZNZ3_9BACT</name>
<reference evidence="3 4" key="1">
    <citation type="submission" date="2017-04" db="EMBL/GenBank/DDBJ databases">
        <authorList>
            <person name="Afonso C.L."/>
            <person name="Miller P.J."/>
            <person name="Scott M.A."/>
            <person name="Spackman E."/>
            <person name="Goraichik I."/>
            <person name="Dimitrov K.M."/>
            <person name="Suarez D.L."/>
            <person name="Swayne D.E."/>
        </authorList>
    </citation>
    <scope>NUCLEOTIDE SEQUENCE [LARGE SCALE GENOMIC DNA]</scope>
    <source>
        <strain evidence="3 4">DSM 3385</strain>
    </source>
</reference>
<accession>A0A1W1ZNZ3</accession>
<feature type="domain" description="Ice-binding protein C-terminal" evidence="2">
    <location>
        <begin position="188"/>
        <end position="211"/>
    </location>
</feature>
<protein>
    <submittedName>
        <fullName evidence="3">VPLPA-CTERM protein sorting domain-containing protein</fullName>
    </submittedName>
</protein>
<sequence length="217" mass="24002">MKLLFNALLIVFTVCFVSTASGYDYGVNINDNIIWEGDHVGNGGEFTWTLLDDDGKKTDFSWSSFCVETSQRIYANTPYTISDISDTTTSGASLTNEVAWLYWKFNSNTLTGYDGSSTSQMAFQNLIWEDMDQDSNYFSWGTGTAVEDQMDTWFTLAETAVNNGWRNNGRVQVLNLGGAQDQLIVANPVPEPASMCLLGIGLIGLAVMGRKNIFLKN</sequence>